<gene>
    <name evidence="2" type="ORF">MTR64_07520</name>
</gene>
<keyword evidence="1" id="KW-0812">Transmembrane</keyword>
<feature type="transmembrane region" description="Helical" evidence="1">
    <location>
        <begin position="47"/>
        <end position="65"/>
    </location>
</feature>
<evidence type="ECO:0000256" key="1">
    <source>
        <dbReference type="SAM" id="Phobius"/>
    </source>
</evidence>
<sequence length="94" mass="9835">MDDYQFDNCLRDLAGPAGTGDAGSEFHAKVWQRIGQMVEARDQRRRAVLGLAIFAVALGTGVGVTQSPAKAEGARTALADGTDLSPAVLLHVSP</sequence>
<accession>A0ABT0B0G3</accession>
<protein>
    <submittedName>
        <fullName evidence="2">Uncharacterized protein</fullName>
    </submittedName>
</protein>
<reference evidence="2" key="1">
    <citation type="submission" date="2022-03" db="EMBL/GenBank/DDBJ databases">
        <title>Identification of a novel bacterium isolated from mangrove sediments.</title>
        <authorList>
            <person name="Pan X."/>
        </authorList>
    </citation>
    <scope>NUCLEOTIDE SEQUENCE</scope>
    <source>
        <strain evidence="2">B2580</strain>
    </source>
</reference>
<keyword evidence="3" id="KW-1185">Reference proteome</keyword>
<organism evidence="2 3">
    <name type="scientific">Novosphingobium album</name>
    <name type="common">ex Hu et al. 2023</name>
    <dbReference type="NCBI Taxonomy" id="2930093"/>
    <lineage>
        <taxon>Bacteria</taxon>
        <taxon>Pseudomonadati</taxon>
        <taxon>Pseudomonadota</taxon>
        <taxon>Alphaproteobacteria</taxon>
        <taxon>Sphingomonadales</taxon>
        <taxon>Sphingomonadaceae</taxon>
        <taxon>Novosphingobium</taxon>
    </lineage>
</organism>
<comment type="caution">
    <text evidence="2">The sequence shown here is derived from an EMBL/GenBank/DDBJ whole genome shotgun (WGS) entry which is preliminary data.</text>
</comment>
<evidence type="ECO:0000313" key="2">
    <source>
        <dbReference type="EMBL" id="MCJ2178408.1"/>
    </source>
</evidence>
<name>A0ABT0B0G3_9SPHN</name>
<dbReference type="RefSeq" id="WP_243992430.1">
    <property type="nucleotide sequence ID" value="NZ_JALHLE010000008.1"/>
</dbReference>
<proteinExistence type="predicted"/>
<evidence type="ECO:0000313" key="3">
    <source>
        <dbReference type="Proteomes" id="UP001162880"/>
    </source>
</evidence>
<dbReference type="EMBL" id="JALHLE010000008">
    <property type="protein sequence ID" value="MCJ2178408.1"/>
    <property type="molecule type" value="Genomic_DNA"/>
</dbReference>
<keyword evidence="1" id="KW-0472">Membrane</keyword>
<dbReference type="Proteomes" id="UP001162880">
    <property type="component" value="Unassembled WGS sequence"/>
</dbReference>
<keyword evidence="1" id="KW-1133">Transmembrane helix</keyword>